<reference evidence="2" key="2">
    <citation type="submission" date="2021-12" db="EMBL/GenBank/DDBJ databases">
        <title>Resequencing data analysis of finger millet.</title>
        <authorList>
            <person name="Hatakeyama M."/>
            <person name="Aluri S."/>
            <person name="Balachadran M.T."/>
            <person name="Sivarajan S.R."/>
            <person name="Poveda L."/>
            <person name="Shimizu-Inatsugi R."/>
            <person name="Schlapbach R."/>
            <person name="Sreeman S.M."/>
            <person name="Shimizu K.K."/>
        </authorList>
    </citation>
    <scope>NUCLEOTIDE SEQUENCE</scope>
</reference>
<dbReference type="EMBL" id="BQKI01000026">
    <property type="protein sequence ID" value="GJN12875.1"/>
    <property type="molecule type" value="Genomic_DNA"/>
</dbReference>
<dbReference type="Proteomes" id="UP001054889">
    <property type="component" value="Unassembled WGS sequence"/>
</dbReference>
<sequence>MRSSARATTTSPASLPGTTGILARDNHTAGGLDHRWFHVSGSRNALQDRDPTGLLLRTASGKMPRPPARVIAGFTVTDSRAVRASEVVETPPS</sequence>
<organism evidence="2 3">
    <name type="scientific">Eleusine coracana subsp. coracana</name>
    <dbReference type="NCBI Taxonomy" id="191504"/>
    <lineage>
        <taxon>Eukaryota</taxon>
        <taxon>Viridiplantae</taxon>
        <taxon>Streptophyta</taxon>
        <taxon>Embryophyta</taxon>
        <taxon>Tracheophyta</taxon>
        <taxon>Spermatophyta</taxon>
        <taxon>Magnoliopsida</taxon>
        <taxon>Liliopsida</taxon>
        <taxon>Poales</taxon>
        <taxon>Poaceae</taxon>
        <taxon>PACMAD clade</taxon>
        <taxon>Chloridoideae</taxon>
        <taxon>Cynodonteae</taxon>
        <taxon>Eleusininae</taxon>
        <taxon>Eleusine</taxon>
    </lineage>
</organism>
<proteinExistence type="predicted"/>
<dbReference type="AlphaFoldDB" id="A0AAV5DR02"/>
<gene>
    <name evidence="2" type="primary">ga31194</name>
    <name evidence="2" type="ORF">PR202_ga31194</name>
</gene>
<reference evidence="2" key="1">
    <citation type="journal article" date="2018" name="DNA Res.">
        <title>Multiple hybrid de novo genome assembly of finger millet, an orphan allotetraploid crop.</title>
        <authorList>
            <person name="Hatakeyama M."/>
            <person name="Aluri S."/>
            <person name="Balachadran M.T."/>
            <person name="Sivarajan S.R."/>
            <person name="Patrignani A."/>
            <person name="Gruter S."/>
            <person name="Poveda L."/>
            <person name="Shimizu-Inatsugi R."/>
            <person name="Baeten J."/>
            <person name="Francoijs K.J."/>
            <person name="Nataraja K.N."/>
            <person name="Reddy Y.A.N."/>
            <person name="Phadnis S."/>
            <person name="Ravikumar R.L."/>
            <person name="Schlapbach R."/>
            <person name="Sreeman S.M."/>
            <person name="Shimizu K.K."/>
        </authorList>
    </citation>
    <scope>NUCLEOTIDE SEQUENCE</scope>
</reference>
<evidence type="ECO:0000313" key="2">
    <source>
        <dbReference type="EMBL" id="GJN12875.1"/>
    </source>
</evidence>
<protein>
    <submittedName>
        <fullName evidence="2">Uncharacterized protein</fullName>
    </submittedName>
</protein>
<accession>A0AAV5DR02</accession>
<comment type="caution">
    <text evidence="2">The sequence shown here is derived from an EMBL/GenBank/DDBJ whole genome shotgun (WGS) entry which is preliminary data.</text>
</comment>
<feature type="region of interest" description="Disordered" evidence="1">
    <location>
        <begin position="1"/>
        <end position="27"/>
    </location>
</feature>
<feature type="compositionally biased region" description="Low complexity" evidence="1">
    <location>
        <begin position="1"/>
        <end position="14"/>
    </location>
</feature>
<evidence type="ECO:0000256" key="1">
    <source>
        <dbReference type="SAM" id="MobiDB-lite"/>
    </source>
</evidence>
<evidence type="ECO:0000313" key="3">
    <source>
        <dbReference type="Proteomes" id="UP001054889"/>
    </source>
</evidence>
<name>A0AAV5DR02_ELECO</name>
<keyword evidence="3" id="KW-1185">Reference proteome</keyword>